<organism evidence="1 2">
    <name type="scientific">Symbiodinium pilosum</name>
    <name type="common">Dinoflagellate</name>
    <dbReference type="NCBI Taxonomy" id="2952"/>
    <lineage>
        <taxon>Eukaryota</taxon>
        <taxon>Sar</taxon>
        <taxon>Alveolata</taxon>
        <taxon>Dinophyceae</taxon>
        <taxon>Suessiales</taxon>
        <taxon>Symbiodiniaceae</taxon>
        <taxon>Symbiodinium</taxon>
    </lineage>
</organism>
<reference evidence="1" key="1">
    <citation type="submission" date="2021-02" db="EMBL/GenBank/DDBJ databases">
        <authorList>
            <person name="Dougan E. K."/>
            <person name="Rhodes N."/>
            <person name="Thang M."/>
            <person name="Chan C."/>
        </authorList>
    </citation>
    <scope>NUCLEOTIDE SEQUENCE</scope>
</reference>
<name>A0A812K3N8_SYMPI</name>
<comment type="caution">
    <text evidence="1">The sequence shown here is derived from an EMBL/GenBank/DDBJ whole genome shotgun (WGS) entry which is preliminary data.</text>
</comment>
<accession>A0A812K3N8</accession>
<evidence type="ECO:0000313" key="1">
    <source>
        <dbReference type="EMBL" id="CAE7216660.1"/>
    </source>
</evidence>
<proteinExistence type="predicted"/>
<gene>
    <name evidence="1" type="primary">ACSBG2</name>
    <name evidence="1" type="ORF">SPIL2461_LOCUS2648</name>
</gene>
<dbReference type="AlphaFoldDB" id="A0A812K3N8"/>
<keyword evidence="2" id="KW-1185">Reference proteome</keyword>
<protein>
    <submittedName>
        <fullName evidence="1">ACSBG2 protein</fullName>
    </submittedName>
</protein>
<evidence type="ECO:0000313" key="2">
    <source>
        <dbReference type="Proteomes" id="UP000649617"/>
    </source>
</evidence>
<dbReference type="EMBL" id="CAJNIZ010002936">
    <property type="protein sequence ID" value="CAE7216660.1"/>
    <property type="molecule type" value="Genomic_DNA"/>
</dbReference>
<feature type="non-terminal residue" evidence="1">
    <location>
        <position position="1"/>
    </location>
</feature>
<feature type="non-terminal residue" evidence="1">
    <location>
        <position position="88"/>
    </location>
</feature>
<dbReference type="Proteomes" id="UP000649617">
    <property type="component" value="Unassembled WGS sequence"/>
</dbReference>
<sequence>AGVVVIEDQNKLDRLVKALNERKDPKKARVKAFVAYGFTPATSEVELQGEKRQLLSWQALTDLGEKEPDSELNARTDALSPAHCAALV</sequence>